<dbReference type="Proteomes" id="UP001392318">
    <property type="component" value="Unassembled WGS sequence"/>
</dbReference>
<reference evidence="1" key="1">
    <citation type="submission" date="2024-01" db="EMBL/GenBank/DDBJ databases">
        <title>The diversity of rhizobia nodulating Mimosa spp. in eleven states of Brazil covering several biomes is determined by host plant, location, and edaphic factors.</title>
        <authorList>
            <person name="Rouws L."/>
            <person name="Barauna A."/>
            <person name="Beukes C."/>
            <person name="De Faria S.M."/>
            <person name="Gross E."/>
            <person name="Dos Reis Junior F.B."/>
            <person name="Simon M."/>
            <person name="Maluk M."/>
            <person name="Odee D.W."/>
            <person name="Kenicer G."/>
            <person name="Young J.P.W."/>
            <person name="Reis V.M."/>
            <person name="Zilli J."/>
            <person name="James E.K."/>
        </authorList>
    </citation>
    <scope>NUCLEOTIDE SEQUENCE</scope>
    <source>
        <strain evidence="1">JPY452</strain>
    </source>
</reference>
<organism evidence="1 2">
    <name type="scientific">Paraburkholderia unamae</name>
    <dbReference type="NCBI Taxonomy" id="219649"/>
    <lineage>
        <taxon>Bacteria</taxon>
        <taxon>Pseudomonadati</taxon>
        <taxon>Pseudomonadota</taxon>
        <taxon>Betaproteobacteria</taxon>
        <taxon>Burkholderiales</taxon>
        <taxon>Burkholderiaceae</taxon>
        <taxon>Paraburkholderia</taxon>
    </lineage>
</organism>
<evidence type="ECO:0000313" key="2">
    <source>
        <dbReference type="Proteomes" id="UP001392318"/>
    </source>
</evidence>
<gene>
    <name evidence="1" type="ORF">VSR83_33025</name>
</gene>
<sequence length="75" mass="8391">MGKIAMPHQYQLLEKFAFSLVVLFAVMCSSYIAWESSPNLRDNFQVGKELFLKSGEYSYACATTAADPCAQFPVE</sequence>
<keyword evidence="2" id="KW-1185">Reference proteome</keyword>
<comment type="caution">
    <text evidence="1">The sequence shown here is derived from an EMBL/GenBank/DDBJ whole genome shotgun (WGS) entry which is preliminary data.</text>
</comment>
<accession>A0ACC6RT42</accession>
<name>A0ACC6RT42_9BURK</name>
<proteinExistence type="predicted"/>
<protein>
    <submittedName>
        <fullName evidence="1">Uncharacterized protein</fullName>
    </submittedName>
</protein>
<evidence type="ECO:0000313" key="1">
    <source>
        <dbReference type="EMBL" id="MEM5404793.1"/>
    </source>
</evidence>
<dbReference type="EMBL" id="JAYMRU010000033">
    <property type="protein sequence ID" value="MEM5404793.1"/>
    <property type="molecule type" value="Genomic_DNA"/>
</dbReference>